<keyword evidence="3" id="KW-1185">Reference proteome</keyword>
<gene>
    <name evidence="2" type="ORF">CP968_31400</name>
    <name evidence="1" type="ORF">GCM10010371_60220</name>
</gene>
<accession>A0A5P2UV15</accession>
<sequence length="177" mass="19315">MNDEATRRVALVFALFDTRGHGVLAKEDFDLMADRVVQAASGSDQEAKTAMRAAFHRYWATLRTELDVDGDGEITFEEYTGCVLSPERFDATIAEFAGALAELGDPDGDGLVERPLFIELMTAIGFERGNIDALFDAFGPTAADRIAVHTWYVGIQDYYAPDKAGIPGDELVARSTV</sequence>
<dbReference type="Proteomes" id="UP000326831">
    <property type="component" value="Chromosome"/>
</dbReference>
<dbReference type="PROSITE" id="PS00018">
    <property type="entry name" value="EF_HAND_1"/>
    <property type="match status" value="1"/>
</dbReference>
<proteinExistence type="predicted"/>
<dbReference type="InterPro" id="IPR018247">
    <property type="entry name" value="EF_Hand_1_Ca_BS"/>
</dbReference>
<dbReference type="AlphaFoldDB" id="A0A5P2UV15"/>
<reference evidence="2 3" key="2">
    <citation type="submission" date="2017-09" db="EMBL/GenBank/DDBJ databases">
        <authorList>
            <person name="Lee N."/>
            <person name="Cho B.-K."/>
        </authorList>
    </citation>
    <scope>NUCLEOTIDE SEQUENCE [LARGE SCALE GENOMIC DNA]</scope>
    <source>
        <strain evidence="2 3">ATCC 27467</strain>
    </source>
</reference>
<dbReference type="Proteomes" id="UP000634660">
    <property type="component" value="Unassembled WGS sequence"/>
</dbReference>
<reference evidence="1" key="3">
    <citation type="submission" date="2020-09" db="EMBL/GenBank/DDBJ databases">
        <authorList>
            <person name="Sun Q."/>
            <person name="Ohkuma M."/>
        </authorList>
    </citation>
    <scope>NUCLEOTIDE SEQUENCE</scope>
    <source>
        <strain evidence="1">JCM 4834</strain>
    </source>
</reference>
<evidence type="ECO:0000313" key="3">
    <source>
        <dbReference type="Proteomes" id="UP000326831"/>
    </source>
</evidence>
<evidence type="ECO:0000313" key="2">
    <source>
        <dbReference type="EMBL" id="QEU82179.1"/>
    </source>
</evidence>
<evidence type="ECO:0000313" key="1">
    <source>
        <dbReference type="EMBL" id="GGZ92356.1"/>
    </source>
</evidence>
<dbReference type="RefSeq" id="WP_150521190.1">
    <property type="nucleotide sequence ID" value="NZ_BMVX01000032.1"/>
</dbReference>
<reference evidence="1" key="1">
    <citation type="journal article" date="2014" name="Int. J. Syst. Evol. Microbiol.">
        <title>Complete genome sequence of Corynebacterium casei LMG S-19264T (=DSM 44701T), isolated from a smear-ripened cheese.</title>
        <authorList>
            <consortium name="US DOE Joint Genome Institute (JGI-PGF)"/>
            <person name="Walter F."/>
            <person name="Albersmeier A."/>
            <person name="Kalinowski J."/>
            <person name="Ruckert C."/>
        </authorList>
    </citation>
    <scope>NUCLEOTIDE SEQUENCE</scope>
    <source>
        <strain evidence="1">JCM 4834</strain>
    </source>
</reference>
<dbReference type="Gene3D" id="1.10.238.10">
    <property type="entry name" value="EF-hand"/>
    <property type="match status" value="1"/>
</dbReference>
<dbReference type="SUPFAM" id="SSF47473">
    <property type="entry name" value="EF-hand"/>
    <property type="match status" value="1"/>
</dbReference>
<name>A0A5P2UV15_9ACTN</name>
<organism evidence="2 3">
    <name type="scientific">Streptomyces subrutilus</name>
    <dbReference type="NCBI Taxonomy" id="36818"/>
    <lineage>
        <taxon>Bacteria</taxon>
        <taxon>Bacillati</taxon>
        <taxon>Actinomycetota</taxon>
        <taxon>Actinomycetes</taxon>
        <taxon>Kitasatosporales</taxon>
        <taxon>Streptomycetaceae</taxon>
        <taxon>Streptomyces</taxon>
    </lineage>
</organism>
<dbReference type="KEGG" id="ssub:CP968_31400"/>
<dbReference type="OrthoDB" id="3530529at2"/>
<dbReference type="EMBL" id="CP023701">
    <property type="protein sequence ID" value="QEU82179.1"/>
    <property type="molecule type" value="Genomic_DNA"/>
</dbReference>
<dbReference type="EMBL" id="BMVX01000032">
    <property type="protein sequence ID" value="GGZ92356.1"/>
    <property type="molecule type" value="Genomic_DNA"/>
</dbReference>
<dbReference type="InterPro" id="IPR011992">
    <property type="entry name" value="EF-hand-dom_pair"/>
</dbReference>
<protein>
    <submittedName>
        <fullName evidence="2">Calcium-binding protein</fullName>
    </submittedName>
</protein>